<dbReference type="EMBL" id="CP001700">
    <property type="protein sequence ID" value="ACU76844.1"/>
    <property type="molecule type" value="Genomic_DNA"/>
</dbReference>
<proteinExistence type="predicted"/>
<dbReference type="InterPro" id="IPR024078">
    <property type="entry name" value="LmbE-like_dom_sf"/>
</dbReference>
<dbReference type="AlphaFoldDB" id="C7QGZ4"/>
<gene>
    <name evidence="3" type="ordered locus">Caci_8021</name>
</gene>
<dbReference type="InParanoid" id="C7QGZ4"/>
<name>C7QGZ4_CATAD</name>
<reference evidence="3 4" key="1">
    <citation type="journal article" date="2009" name="Stand. Genomic Sci.">
        <title>Complete genome sequence of Catenulispora acidiphila type strain (ID 139908).</title>
        <authorList>
            <person name="Copeland A."/>
            <person name="Lapidus A."/>
            <person name="Glavina Del Rio T."/>
            <person name="Nolan M."/>
            <person name="Lucas S."/>
            <person name="Chen F."/>
            <person name="Tice H."/>
            <person name="Cheng J.F."/>
            <person name="Bruce D."/>
            <person name="Goodwin L."/>
            <person name="Pitluck S."/>
            <person name="Mikhailova N."/>
            <person name="Pati A."/>
            <person name="Ivanova N."/>
            <person name="Mavromatis K."/>
            <person name="Chen A."/>
            <person name="Palaniappan K."/>
            <person name="Chain P."/>
            <person name="Land M."/>
            <person name="Hauser L."/>
            <person name="Chang Y.J."/>
            <person name="Jeffries C.D."/>
            <person name="Chertkov O."/>
            <person name="Brettin T."/>
            <person name="Detter J.C."/>
            <person name="Han C."/>
            <person name="Ali Z."/>
            <person name="Tindall B.J."/>
            <person name="Goker M."/>
            <person name="Bristow J."/>
            <person name="Eisen J.A."/>
            <person name="Markowitz V."/>
            <person name="Hugenholtz P."/>
            <person name="Kyrpides N.C."/>
            <person name="Klenk H.P."/>
        </authorList>
    </citation>
    <scope>NUCLEOTIDE SEQUENCE [LARGE SCALE GENOMIC DNA]</scope>
    <source>
        <strain evidence="4">DSM 44928 / JCM 14897 / NBRC 102108 / NRRL B-24433 / ID139908</strain>
    </source>
</reference>
<sequence precursor="true">MRPPVKLRAALLAFAAALFSVPSAPARADTFAASPSIVQVVAHADDTFLFFNPDLRKVYDFPLVTVFLTAGAATTEVGPNQAFSSTCLYGQSRDKGARAAAAEIAGVRNPTWTRTPITFAGKVAEEDTLDQAPQVKLVFFKLHDAGDANYVSGVNKQGILEQIYNSGQITGWHQATMGTLAADGGSDCEQQYANQTYTKSQLTASLTALYAHYNATVVYGMDPHRFDSDPGNTDHLGAGGFTLDSVAAYHGPGSGGHVLLRPYRDYNISKEGSTLNGGDSATKNGDFISYLGPDRGDIPGVYHGLYDTSPDPNNSFYTPFYSRQYSRWPNGEVWTALDGTGKLNAFAILNSQVQQWIETTPGGAWTGPTPIPNSSGLTPTLSVIRDPSGMLRVFTTRLSDYSAMTDVETAPGVWSAWKSLGSANPDDPTLQGDPAALTEQNGNVTVFVRNLGTGVSAKTLNPGGSWPSTWADLGGFDVRDDLAAGLGGSGAGELFAPSGQGILHWKQNTARRWAMDSSPLTPAAAGKTQVSFALNKDGRPEIFYADPNNPSVATQWTQGNGTWTRSPGLIGGSPPMLESVAATTAPDGRISIAIRNSGGGVSMASQTAANVGFSGSWPDLGNVIVGAPAIASDSDGRLIVLACELDGALHINRQTAAGTGSPFGGWQLVGH</sequence>
<dbReference type="HOGENOM" id="CLU_020070_0_0_11"/>
<feature type="domain" description="PLL-like beta propeller" evidence="2">
    <location>
        <begin position="533"/>
        <end position="667"/>
    </location>
</feature>
<dbReference type="STRING" id="479433.Caci_8021"/>
<protein>
    <recommendedName>
        <fullName evidence="2">PLL-like beta propeller domain-containing protein</fullName>
    </recommendedName>
</protein>
<evidence type="ECO:0000259" key="2">
    <source>
        <dbReference type="Pfam" id="PF26607"/>
    </source>
</evidence>
<dbReference type="Gene3D" id="2.120.10.70">
    <property type="entry name" value="Fucose-specific lectin"/>
    <property type="match status" value="1"/>
</dbReference>
<evidence type="ECO:0000313" key="3">
    <source>
        <dbReference type="EMBL" id="ACU76844.1"/>
    </source>
</evidence>
<dbReference type="Pfam" id="PF26607">
    <property type="entry name" value="DUF8189"/>
    <property type="match status" value="1"/>
</dbReference>
<feature type="chain" id="PRO_5002981635" description="PLL-like beta propeller domain-containing protein" evidence="1">
    <location>
        <begin position="29"/>
        <end position="671"/>
    </location>
</feature>
<dbReference type="KEGG" id="cai:Caci_8021"/>
<keyword evidence="4" id="KW-1185">Reference proteome</keyword>
<evidence type="ECO:0000256" key="1">
    <source>
        <dbReference type="SAM" id="SignalP"/>
    </source>
</evidence>
<dbReference type="SUPFAM" id="SSF89372">
    <property type="entry name" value="Fucose-specific lectin"/>
    <property type="match status" value="1"/>
</dbReference>
<dbReference type="InterPro" id="IPR058502">
    <property type="entry name" value="PLL-like_beta-prop"/>
</dbReference>
<dbReference type="eggNOG" id="COG2120">
    <property type="taxonomic scope" value="Bacteria"/>
</dbReference>
<dbReference type="SUPFAM" id="SSF102588">
    <property type="entry name" value="LmbE-like"/>
    <property type="match status" value="1"/>
</dbReference>
<feature type="signal peptide" evidence="1">
    <location>
        <begin position="1"/>
        <end position="28"/>
    </location>
</feature>
<organism evidence="3 4">
    <name type="scientific">Catenulispora acidiphila (strain DSM 44928 / JCM 14897 / NBRC 102108 / NRRL B-24433 / ID139908)</name>
    <dbReference type="NCBI Taxonomy" id="479433"/>
    <lineage>
        <taxon>Bacteria</taxon>
        <taxon>Bacillati</taxon>
        <taxon>Actinomycetota</taxon>
        <taxon>Actinomycetes</taxon>
        <taxon>Catenulisporales</taxon>
        <taxon>Catenulisporaceae</taxon>
        <taxon>Catenulispora</taxon>
    </lineage>
</organism>
<keyword evidence="1" id="KW-0732">Signal</keyword>
<dbReference type="OrthoDB" id="6064917at2"/>
<dbReference type="Gene3D" id="3.40.50.10320">
    <property type="entry name" value="LmbE-like"/>
    <property type="match status" value="1"/>
</dbReference>
<accession>C7QGZ4</accession>
<dbReference type="RefSeq" id="WP_015796569.1">
    <property type="nucleotide sequence ID" value="NC_013131.1"/>
</dbReference>
<dbReference type="Proteomes" id="UP000000851">
    <property type="component" value="Chromosome"/>
</dbReference>
<evidence type="ECO:0000313" key="4">
    <source>
        <dbReference type="Proteomes" id="UP000000851"/>
    </source>
</evidence>